<dbReference type="PANTHER" id="PTHR13437">
    <property type="entry name" value="NUCLEOPORIN P58/P45 NUCLEOPORIN-LIKE PROTEIN 1"/>
    <property type="match status" value="1"/>
</dbReference>
<evidence type="ECO:0008006" key="11">
    <source>
        <dbReference type="Google" id="ProtNLM"/>
    </source>
</evidence>
<proteinExistence type="predicted"/>
<dbReference type="PANTHER" id="PTHR13437:SF2">
    <property type="entry name" value="NUCLEOPORIN P58_P45"/>
    <property type="match status" value="1"/>
</dbReference>
<dbReference type="GO" id="GO:0008139">
    <property type="term" value="F:nuclear localization sequence binding"/>
    <property type="evidence" value="ECO:0007669"/>
    <property type="project" value="InterPro"/>
</dbReference>
<sequence>MFGSAAANPFASAAGGGGFGAPTPVAGQNASAPFSFTPSTAAPFSGAGGGGLFGGAGATSAPFGAAAAPPSSGAVGLFGAPATPAVSAPVGLFGAPAAGTSLFGAPQAAASTGAPLGGGGLFGPAAPAPAGGGLFGAPAGGGLFGAPASGGLFGALAQQPQQQQQQQAGALAFATAPQPVQPAAPLVSLETPYASLPAEHKQFVEQLDQLIERTADFHRGLLATHGANADGELDSIGIVAADLSARAAHVDSELERDRARVGRCKDESDELVNDARHAHEAFKRRADFVGGAADMYGKPFALDFLARRASAQHRQAEELGAALHKIETLLAVSERQHASAADFAVTPNGAGVSVGGVTDVTRLIREHQFVIEAMAAHVSCAHEHVESLRREYERKTGLNPFREADVAEAHITHKHRHAGVPRAHLSQWSSNQAAHQPSTSGAQQSQQAPTAVPSLFGAPAGGAQLATSAAPTSSLFGAPAQPATSAAPPLGGLGGYGGFGAPAPQAATSSSLFGGTPVAPAASALGGSGGLFGGAGAVPITAQTSFGATQFGAAALQQPNVRPKKKTTARR</sequence>
<evidence type="ECO:0000313" key="9">
    <source>
        <dbReference type="EMBL" id="KAG8459635.1"/>
    </source>
</evidence>
<comment type="caution">
    <text evidence="9">The sequence shown here is derived from an EMBL/GenBank/DDBJ whole genome shotgun (WGS) entry which is preliminary data.</text>
</comment>
<keyword evidence="2" id="KW-0813">Transport</keyword>
<dbReference type="OMA" id="FGMAPGK"/>
<name>A0A8J6C7A5_DIALT</name>
<dbReference type="Proteomes" id="UP000751190">
    <property type="component" value="Unassembled WGS sequence"/>
</dbReference>
<evidence type="ECO:0000256" key="7">
    <source>
        <dbReference type="ARBA" id="ARBA00023242"/>
    </source>
</evidence>
<evidence type="ECO:0000256" key="3">
    <source>
        <dbReference type="ARBA" id="ARBA00022816"/>
    </source>
</evidence>
<dbReference type="OrthoDB" id="10639321at2759"/>
<dbReference type="Pfam" id="PF13634">
    <property type="entry name" value="Nucleoporin_FG"/>
    <property type="match status" value="3"/>
</dbReference>
<dbReference type="GO" id="GO:0015031">
    <property type="term" value="P:protein transport"/>
    <property type="evidence" value="ECO:0007669"/>
    <property type="project" value="UniProtKB-KW"/>
</dbReference>
<keyword evidence="6" id="KW-0906">Nuclear pore complex</keyword>
<dbReference type="InterPro" id="IPR025574">
    <property type="entry name" value="Nucleoporin_FG_rpt"/>
</dbReference>
<keyword evidence="5" id="KW-0811">Translocation</keyword>
<evidence type="ECO:0000256" key="5">
    <source>
        <dbReference type="ARBA" id="ARBA00023010"/>
    </source>
</evidence>
<dbReference type="GO" id="GO:0017056">
    <property type="term" value="F:structural constituent of nuclear pore"/>
    <property type="evidence" value="ECO:0007669"/>
    <property type="project" value="InterPro"/>
</dbReference>
<evidence type="ECO:0000313" key="10">
    <source>
        <dbReference type="Proteomes" id="UP000751190"/>
    </source>
</evidence>
<protein>
    <recommendedName>
        <fullName evidence="11">Nucleoporin p58/p45</fullName>
    </recommendedName>
</protein>
<dbReference type="GO" id="GO:0005643">
    <property type="term" value="C:nuclear pore"/>
    <property type="evidence" value="ECO:0007669"/>
    <property type="project" value="UniProtKB-SubCell"/>
</dbReference>
<keyword evidence="4" id="KW-0653">Protein transport</keyword>
<keyword evidence="3" id="KW-0509">mRNA transport</keyword>
<organism evidence="9 10">
    <name type="scientific">Diacronema lutheri</name>
    <name type="common">Unicellular marine alga</name>
    <name type="synonym">Monochrysis lutheri</name>
    <dbReference type="NCBI Taxonomy" id="2081491"/>
    <lineage>
        <taxon>Eukaryota</taxon>
        <taxon>Haptista</taxon>
        <taxon>Haptophyta</taxon>
        <taxon>Pavlovophyceae</taxon>
        <taxon>Pavlovales</taxon>
        <taxon>Pavlovaceae</taxon>
        <taxon>Diacronema</taxon>
    </lineage>
</organism>
<accession>A0A8J6C7A5</accession>
<dbReference type="InterPro" id="IPR024882">
    <property type="entry name" value="NUP58/p45/49"/>
</dbReference>
<keyword evidence="10" id="KW-1185">Reference proteome</keyword>
<evidence type="ECO:0000256" key="1">
    <source>
        <dbReference type="ARBA" id="ARBA00004567"/>
    </source>
</evidence>
<evidence type="ECO:0000256" key="2">
    <source>
        <dbReference type="ARBA" id="ARBA00022448"/>
    </source>
</evidence>
<keyword evidence="7" id="KW-0539">Nucleus</keyword>
<evidence type="ECO:0000256" key="4">
    <source>
        <dbReference type="ARBA" id="ARBA00022927"/>
    </source>
</evidence>
<feature type="region of interest" description="Disordered" evidence="8">
    <location>
        <begin position="413"/>
        <end position="456"/>
    </location>
</feature>
<comment type="subcellular location">
    <subcellularLocation>
        <location evidence="1">Nucleus</location>
        <location evidence="1">Nuclear pore complex</location>
    </subcellularLocation>
</comment>
<dbReference type="EMBL" id="JAGTXO010000039">
    <property type="protein sequence ID" value="KAG8459635.1"/>
    <property type="molecule type" value="Genomic_DNA"/>
</dbReference>
<evidence type="ECO:0000256" key="8">
    <source>
        <dbReference type="SAM" id="MobiDB-lite"/>
    </source>
</evidence>
<dbReference type="GO" id="GO:0051028">
    <property type="term" value="P:mRNA transport"/>
    <property type="evidence" value="ECO:0007669"/>
    <property type="project" value="UniProtKB-KW"/>
</dbReference>
<feature type="compositionally biased region" description="Polar residues" evidence="8">
    <location>
        <begin position="426"/>
        <end position="449"/>
    </location>
</feature>
<evidence type="ECO:0000256" key="6">
    <source>
        <dbReference type="ARBA" id="ARBA00023132"/>
    </source>
</evidence>
<reference evidence="9" key="1">
    <citation type="submission" date="2021-05" db="EMBL/GenBank/DDBJ databases">
        <title>The genome of the haptophyte Pavlova lutheri (Diacronema luteri, Pavlovales) - a model for lipid biosynthesis in eukaryotic algae.</title>
        <authorList>
            <person name="Hulatt C.J."/>
            <person name="Posewitz M.C."/>
        </authorList>
    </citation>
    <scope>NUCLEOTIDE SEQUENCE</scope>
    <source>
        <strain evidence="9">NIVA-4/92</strain>
    </source>
</reference>
<dbReference type="AlphaFoldDB" id="A0A8J6C7A5"/>
<gene>
    <name evidence="9" type="ORF">KFE25_000991</name>
</gene>